<keyword evidence="4" id="KW-0547">Nucleotide-binding</keyword>
<reference evidence="14" key="1">
    <citation type="submission" date="2018-08" db="EMBL/GenBank/DDBJ databases">
        <authorList>
            <person name="Rossello M."/>
        </authorList>
    </citation>
    <scope>NUCLEOTIDE SEQUENCE [LARGE SCALE GENOMIC DNA]</scope>
    <source>
        <strain evidence="14">cv. Chinese Spring</strain>
    </source>
</reference>
<evidence type="ECO:0000256" key="8">
    <source>
        <dbReference type="SAM" id="Coils"/>
    </source>
</evidence>
<evidence type="ECO:0000256" key="4">
    <source>
        <dbReference type="ARBA" id="ARBA00022741"/>
    </source>
</evidence>
<feature type="domain" description="R13L1/DRL21-like LRR repeat region" evidence="13">
    <location>
        <begin position="808"/>
        <end position="926"/>
    </location>
</feature>
<dbReference type="GO" id="GO:0009626">
    <property type="term" value="P:plant-type hypersensitive response"/>
    <property type="evidence" value="ECO:0007669"/>
    <property type="project" value="UniProtKB-ARBA"/>
</dbReference>
<reference evidence="14" key="2">
    <citation type="submission" date="2018-10" db="UniProtKB">
        <authorList>
            <consortium name="EnsemblPlants"/>
        </authorList>
    </citation>
    <scope>IDENTIFICATION</scope>
</reference>
<evidence type="ECO:0000256" key="7">
    <source>
        <dbReference type="ARBA" id="ARBA00023054"/>
    </source>
</evidence>
<dbReference type="Gene3D" id="1.10.8.430">
    <property type="entry name" value="Helical domain of apoptotic protease-activating factors"/>
    <property type="match status" value="1"/>
</dbReference>
<feature type="domain" description="Disease resistance N-terminal" evidence="10">
    <location>
        <begin position="16"/>
        <end position="91"/>
    </location>
</feature>
<dbReference type="GO" id="GO:0043531">
    <property type="term" value="F:ADP binding"/>
    <property type="evidence" value="ECO:0007669"/>
    <property type="project" value="InterPro"/>
</dbReference>
<dbReference type="SMR" id="A0A3B6IY19"/>
<dbReference type="SUPFAM" id="SSF52058">
    <property type="entry name" value="L domain-like"/>
    <property type="match status" value="2"/>
</dbReference>
<dbReference type="GO" id="GO:0035556">
    <property type="term" value="P:intracellular signal transduction"/>
    <property type="evidence" value="ECO:0000318"/>
    <property type="project" value="GO_Central"/>
</dbReference>
<dbReference type="STRING" id="4565.A0A3B6IY19"/>
<dbReference type="GO" id="GO:0002758">
    <property type="term" value="P:innate immune response-activating signaling pathway"/>
    <property type="evidence" value="ECO:0007669"/>
    <property type="project" value="UniProtKB-ARBA"/>
</dbReference>
<keyword evidence="15" id="KW-1185">Reference proteome</keyword>
<name>A0A3B6IY19_WHEAT</name>
<dbReference type="KEGG" id="taes:123093997"/>
<dbReference type="Proteomes" id="UP000019116">
    <property type="component" value="Chromosome 4B"/>
</dbReference>
<evidence type="ECO:0000256" key="6">
    <source>
        <dbReference type="ARBA" id="ARBA00022840"/>
    </source>
</evidence>
<dbReference type="GO" id="GO:0042742">
    <property type="term" value="P:defense response to bacterium"/>
    <property type="evidence" value="ECO:0007669"/>
    <property type="project" value="UniProtKB-ARBA"/>
</dbReference>
<dbReference type="InterPro" id="IPR058922">
    <property type="entry name" value="WHD_DRP"/>
</dbReference>
<dbReference type="Gramene" id="TraesCS4B02G382600.1">
    <property type="protein sequence ID" value="TraesCS4B02G382600.1"/>
    <property type="gene ID" value="TraesCS4B02G382600"/>
</dbReference>
<evidence type="ECO:0000256" key="3">
    <source>
        <dbReference type="ARBA" id="ARBA00022737"/>
    </source>
</evidence>
<feature type="domain" description="Disease resistance R13L4/SHOC-2-like LRR" evidence="12">
    <location>
        <begin position="593"/>
        <end position="781"/>
    </location>
</feature>
<feature type="domain" description="NB-ARC" evidence="9">
    <location>
        <begin position="178"/>
        <end position="327"/>
    </location>
</feature>
<keyword evidence="7 8" id="KW-0175">Coiled coil</keyword>
<evidence type="ECO:0000313" key="15">
    <source>
        <dbReference type="Proteomes" id="UP000019116"/>
    </source>
</evidence>
<evidence type="ECO:0000313" key="14">
    <source>
        <dbReference type="EnsemblPlants" id="TraesCS4B02G382600.1"/>
    </source>
</evidence>
<keyword evidence="6" id="KW-0067">ATP-binding</keyword>
<dbReference type="Gene3D" id="1.10.10.10">
    <property type="entry name" value="Winged helix-like DNA-binding domain superfamily/Winged helix DNA-binding domain"/>
    <property type="match status" value="1"/>
</dbReference>
<proteinExistence type="inferred from homology"/>
<dbReference type="GeneID" id="123093997"/>
<evidence type="ECO:0000259" key="13">
    <source>
        <dbReference type="Pfam" id="PF25019"/>
    </source>
</evidence>
<evidence type="ECO:0000256" key="5">
    <source>
        <dbReference type="ARBA" id="ARBA00022821"/>
    </source>
</evidence>
<evidence type="ECO:0008006" key="16">
    <source>
        <dbReference type="Google" id="ProtNLM"/>
    </source>
</evidence>
<evidence type="ECO:0000259" key="10">
    <source>
        <dbReference type="Pfam" id="PF18052"/>
    </source>
</evidence>
<evidence type="ECO:0000259" key="12">
    <source>
        <dbReference type="Pfam" id="PF23598"/>
    </source>
</evidence>
<evidence type="ECO:0000259" key="9">
    <source>
        <dbReference type="Pfam" id="PF00931"/>
    </source>
</evidence>
<dbReference type="Gene3D" id="1.20.5.4130">
    <property type="match status" value="1"/>
</dbReference>
<dbReference type="Gene3D" id="3.40.50.300">
    <property type="entry name" value="P-loop containing nucleotide triphosphate hydrolases"/>
    <property type="match status" value="1"/>
</dbReference>
<dbReference type="PRINTS" id="PR00364">
    <property type="entry name" value="DISEASERSIST"/>
</dbReference>
<dbReference type="SUPFAM" id="SSF52540">
    <property type="entry name" value="P-loop containing nucleoside triphosphate hydrolases"/>
    <property type="match status" value="1"/>
</dbReference>
<dbReference type="InterPro" id="IPR027417">
    <property type="entry name" value="P-loop_NTPase"/>
</dbReference>
<dbReference type="PANTHER" id="PTHR36766">
    <property type="entry name" value="PLANT BROAD-SPECTRUM MILDEW RESISTANCE PROTEIN RPW8"/>
    <property type="match status" value="1"/>
</dbReference>
<dbReference type="AlphaFoldDB" id="A0A3B6IY19"/>
<feature type="coiled-coil region" evidence="8">
    <location>
        <begin position="35"/>
        <end position="93"/>
    </location>
</feature>
<dbReference type="Pfam" id="PF00931">
    <property type="entry name" value="NB-ARC"/>
    <property type="match status" value="1"/>
</dbReference>
<dbReference type="Pfam" id="PF23559">
    <property type="entry name" value="WHD_DRP"/>
    <property type="match status" value="1"/>
</dbReference>
<dbReference type="InterPro" id="IPR002182">
    <property type="entry name" value="NB-ARC"/>
</dbReference>
<dbReference type="Gene3D" id="3.80.10.10">
    <property type="entry name" value="Ribonuclease Inhibitor"/>
    <property type="match status" value="3"/>
</dbReference>
<dbReference type="InterPro" id="IPR041118">
    <property type="entry name" value="Rx_N"/>
</dbReference>
<dbReference type="InterPro" id="IPR055414">
    <property type="entry name" value="LRR_R13L4/SHOC2-like"/>
</dbReference>
<keyword evidence="3" id="KW-0677">Repeat</keyword>
<dbReference type="OMA" id="VWRTECK"/>
<dbReference type="Gramene" id="TraesCS4B03G0976300.1">
    <property type="protein sequence ID" value="TraesCS4B03G0976300.1.CDS"/>
    <property type="gene ID" value="TraesCS4B03G0976300"/>
</dbReference>
<keyword evidence="5" id="KW-0611">Plant defense</keyword>
<dbReference type="InterPro" id="IPR032675">
    <property type="entry name" value="LRR_dom_sf"/>
</dbReference>
<dbReference type="RefSeq" id="XP_044372000.1">
    <property type="nucleotide sequence ID" value="XM_044516065.1"/>
</dbReference>
<feature type="domain" description="Disease resistance R13L4/SHOC-2-like LRR" evidence="12">
    <location>
        <begin position="1030"/>
        <end position="1160"/>
    </location>
</feature>
<feature type="domain" description="Disease resistance protein winged helix" evidence="11">
    <location>
        <begin position="418"/>
        <end position="494"/>
    </location>
</feature>
<gene>
    <name evidence="14" type="primary">LOC123093997</name>
</gene>
<evidence type="ECO:0000259" key="11">
    <source>
        <dbReference type="Pfam" id="PF23559"/>
    </source>
</evidence>
<dbReference type="OrthoDB" id="627179at2759"/>
<dbReference type="Pfam" id="PF18052">
    <property type="entry name" value="Rx_N"/>
    <property type="match status" value="1"/>
</dbReference>
<sequence>MVTPAAAVGGMLASAVIKVVIGQITSSITGEIKLHKNMRKDLENMKMTLESVEAALSDAERRSIKEKSERVWLKRLKDAMNDISDMLEDFEDDTDLDLWVATMKKIRMPRKMKKMQKRLQKIKEDRYNYGVLPETRCEERHVPDIRETAGYVEEAEIIWRTDEEQKILGCISGNTTQGTTIFPIWGLGGIGKTTLARSVFNDSQFNEYSRVWVYVSQTFDLKKIGNIIISQLSQSQNQISDLHMIHTRLRELFTGKKILIILDDLWEKRPDQLEQLKAMPKQGEGSKVMVVVTTREESIAKEIGTVAPYGLPPFTDEMCWDIIKRKCNFEACPNKERLEPVGKEIAAKCGGVALAAQSLGHMLKYTPYEDWISVRNSQVWELSTSEDTSYTHEVLASLLLSYNRMPQHLKLCFAYCAIFPKGHKMIKDDLIHQWIALRFIEPSNTFSTWQLGQRYVRQLLEMSFLQHSNADTRTLDERKDVTVFTMHDLVHDLARSVMADEFNLEGPYCRYVWRTECKKPLKSSTTSHAKLRALHIVDHAYKEIEFHRDVDSPAKYIHVLDLDRRYWHELPDSIGQLKQLRYLSAPLTSGLMNPNCIGMLSKLNYLNLHYCGISALPDSIGEMKGLMHLDLSCCKGLKELPLSFGKLRELLYLDLSHCDGLSGIPQALGGLVKLQVLDLSACENLGGLPEVIRMLTELRYLNLSWCMHHIFDSSSTDHAASFIDCICMLPNMEQLHLSCQYQYKYPLSIPESATCLSKLDLHGCYSVTRIPEFVAKMDTRSLFGLLPYFLVYSDSTESNSNLALLEHTNPERLSIVGLEGVKSLEETHIINLREKQSIGKLKLEWFKDSKRYVEDMELLRELVPPTTLQEFEICGYSSVSFPYWLMDIGNYLPNLVRMEMSHLPNCNRLPPLGQLRNLRVLSLGEMESLEEWNIAYSCGEDGVHELMFPKLEEVYISYCPRLRIKPHLPRAASWSVGRSDGVLISWGESVAHTDASSSSSPVSTRLEVSGSKLPLHQWSLLHYLPAHSDLDIYGCNDLAGSPEITRALHSLKSLKLNMTDSEELVEWFADLTSLQHLTLREYKKLEQLPRNIRQLTQLESLSLCGCKRMTSLPEWLGELTSLLKLEILWCPAITTLPESIQQLTNLQQLKIYGSPELRKWCAAEENKAKLAHIKEMLTESDKDEATLAEPAEPQHCGCLRFMGFKEDQ</sequence>
<dbReference type="Pfam" id="PF23598">
    <property type="entry name" value="LRR_14"/>
    <property type="match status" value="2"/>
</dbReference>
<evidence type="ECO:0000256" key="2">
    <source>
        <dbReference type="ARBA" id="ARBA00022614"/>
    </source>
</evidence>
<dbReference type="Pfam" id="PF25019">
    <property type="entry name" value="LRR_R13L1-DRL21"/>
    <property type="match status" value="1"/>
</dbReference>
<dbReference type="InterPro" id="IPR036388">
    <property type="entry name" value="WH-like_DNA-bd_sf"/>
</dbReference>
<accession>A0A3B6IY19</accession>
<dbReference type="PANTHER" id="PTHR36766:SF73">
    <property type="entry name" value="NB-ARC DOMAIN-CONTAINING PROTEIN"/>
    <property type="match status" value="1"/>
</dbReference>
<dbReference type="GO" id="GO:0005524">
    <property type="term" value="F:ATP binding"/>
    <property type="evidence" value="ECO:0007669"/>
    <property type="project" value="UniProtKB-KW"/>
</dbReference>
<dbReference type="InterPro" id="IPR042197">
    <property type="entry name" value="Apaf_helical"/>
</dbReference>
<dbReference type="EnsemblPlants" id="TraesCS4B02G382600.1">
    <property type="protein sequence ID" value="TraesCS4B02G382600.1"/>
    <property type="gene ID" value="TraesCS4B02G382600"/>
</dbReference>
<dbReference type="RefSeq" id="XP_044372001.1">
    <property type="nucleotide sequence ID" value="XM_044516066.1"/>
</dbReference>
<dbReference type="InterPro" id="IPR056789">
    <property type="entry name" value="LRR_R13L1-DRL21"/>
</dbReference>
<dbReference type="FunFam" id="1.10.10.10:FF:000322">
    <property type="entry name" value="Probable disease resistance protein At1g63360"/>
    <property type="match status" value="1"/>
</dbReference>
<organism evidence="14">
    <name type="scientific">Triticum aestivum</name>
    <name type="common">Wheat</name>
    <dbReference type="NCBI Taxonomy" id="4565"/>
    <lineage>
        <taxon>Eukaryota</taxon>
        <taxon>Viridiplantae</taxon>
        <taxon>Streptophyta</taxon>
        <taxon>Embryophyta</taxon>
        <taxon>Tracheophyta</taxon>
        <taxon>Spermatophyta</taxon>
        <taxon>Magnoliopsida</taxon>
        <taxon>Liliopsida</taxon>
        <taxon>Poales</taxon>
        <taxon>Poaceae</taxon>
        <taxon>BOP clade</taxon>
        <taxon>Pooideae</taxon>
        <taxon>Triticodae</taxon>
        <taxon>Triticeae</taxon>
        <taxon>Triticinae</taxon>
        <taxon>Triticum</taxon>
    </lineage>
</organism>
<keyword evidence="2" id="KW-0433">Leucine-rich repeat</keyword>
<evidence type="ECO:0000256" key="1">
    <source>
        <dbReference type="ARBA" id="ARBA00008894"/>
    </source>
</evidence>
<protein>
    <recommendedName>
        <fullName evidence="16">NB-ARC domain-containing protein</fullName>
    </recommendedName>
</protein>
<comment type="similarity">
    <text evidence="1">Belongs to the disease resistance NB-LRR family.</text>
</comment>